<dbReference type="Gene3D" id="1.10.10.580">
    <property type="entry name" value="Structural maintenance of chromosome 1. Chain E"/>
    <property type="match status" value="1"/>
</dbReference>
<dbReference type="GO" id="GO:0051754">
    <property type="term" value="P:meiotic sister chromatid cohesion, centromeric"/>
    <property type="evidence" value="ECO:0007669"/>
    <property type="project" value="TreeGrafter"/>
</dbReference>
<dbReference type="EMBL" id="OU503040">
    <property type="protein sequence ID" value="CAI9762268.1"/>
    <property type="molecule type" value="Genomic_DNA"/>
</dbReference>
<reference evidence="7" key="1">
    <citation type="submission" date="2023-05" db="EMBL/GenBank/DDBJ databases">
        <authorList>
            <person name="Huff M."/>
        </authorList>
    </citation>
    <scope>NUCLEOTIDE SEQUENCE</scope>
</reference>
<keyword evidence="8" id="KW-1185">Reference proteome</keyword>
<dbReference type="SUPFAM" id="SSF46785">
    <property type="entry name" value="Winged helix' DNA-binding domain"/>
    <property type="match status" value="1"/>
</dbReference>
<evidence type="ECO:0000256" key="1">
    <source>
        <dbReference type="ARBA" id="ARBA00004123"/>
    </source>
</evidence>
<name>A0AAD2DRV0_9LAMI</name>
<comment type="subcellular location">
    <subcellularLocation>
        <location evidence="1">Nucleus</location>
    </subcellularLocation>
</comment>
<protein>
    <recommendedName>
        <fullName evidence="9">Sister chromatid cohesion 1 protein 1</fullName>
    </recommendedName>
</protein>
<organism evidence="7 8">
    <name type="scientific">Fraxinus pennsylvanica</name>
    <dbReference type="NCBI Taxonomy" id="56036"/>
    <lineage>
        <taxon>Eukaryota</taxon>
        <taxon>Viridiplantae</taxon>
        <taxon>Streptophyta</taxon>
        <taxon>Embryophyta</taxon>
        <taxon>Tracheophyta</taxon>
        <taxon>Spermatophyta</taxon>
        <taxon>Magnoliopsida</taxon>
        <taxon>eudicotyledons</taxon>
        <taxon>Gunneridae</taxon>
        <taxon>Pentapetalae</taxon>
        <taxon>asterids</taxon>
        <taxon>lamiids</taxon>
        <taxon>Lamiales</taxon>
        <taxon>Oleaceae</taxon>
        <taxon>Oleeae</taxon>
        <taxon>Fraxinus</taxon>
    </lineage>
</organism>
<evidence type="ECO:0000256" key="2">
    <source>
        <dbReference type="ARBA" id="ARBA00009870"/>
    </source>
</evidence>
<gene>
    <name evidence="7" type="ORF">FPE_LOCUS9698</name>
</gene>
<dbReference type="InterPro" id="IPR039781">
    <property type="entry name" value="Rad21/Rec8-like"/>
</dbReference>
<feature type="compositionally biased region" description="Polar residues" evidence="4">
    <location>
        <begin position="190"/>
        <end position="199"/>
    </location>
</feature>
<evidence type="ECO:0000256" key="3">
    <source>
        <dbReference type="ARBA" id="ARBA00023242"/>
    </source>
</evidence>
<feature type="domain" description="Rad21/Rec8-like protein N-terminal" evidence="6">
    <location>
        <begin position="1"/>
        <end position="75"/>
    </location>
</feature>
<dbReference type="InterPro" id="IPR006910">
    <property type="entry name" value="Rad21_Rec8_N"/>
</dbReference>
<dbReference type="InterPro" id="IPR023093">
    <property type="entry name" value="ScpA-like_C"/>
</dbReference>
<evidence type="ECO:0000256" key="4">
    <source>
        <dbReference type="SAM" id="MobiDB-lite"/>
    </source>
</evidence>
<dbReference type="GO" id="GO:0008278">
    <property type="term" value="C:cohesin complex"/>
    <property type="evidence" value="ECO:0007669"/>
    <property type="project" value="InterPro"/>
</dbReference>
<dbReference type="Pfam" id="PF04825">
    <property type="entry name" value="Rad21_Rec8_N"/>
    <property type="match status" value="1"/>
</dbReference>
<dbReference type="Proteomes" id="UP000834106">
    <property type="component" value="Chromosome 5"/>
</dbReference>
<keyword evidence="3" id="KW-0539">Nucleus</keyword>
<feature type="region of interest" description="Disordered" evidence="4">
    <location>
        <begin position="189"/>
        <end position="257"/>
    </location>
</feature>
<feature type="compositionally biased region" description="Basic and acidic residues" evidence="4">
    <location>
        <begin position="213"/>
        <end position="241"/>
    </location>
</feature>
<evidence type="ECO:0000313" key="7">
    <source>
        <dbReference type="EMBL" id="CAI9762268.1"/>
    </source>
</evidence>
<evidence type="ECO:0000313" key="8">
    <source>
        <dbReference type="Proteomes" id="UP000834106"/>
    </source>
</evidence>
<dbReference type="InterPro" id="IPR036390">
    <property type="entry name" value="WH_DNA-bd_sf"/>
</dbReference>
<evidence type="ECO:0000259" key="6">
    <source>
        <dbReference type="Pfam" id="PF04825"/>
    </source>
</evidence>
<evidence type="ECO:0000259" key="5">
    <source>
        <dbReference type="Pfam" id="PF04824"/>
    </source>
</evidence>
<dbReference type="InterPro" id="IPR006909">
    <property type="entry name" value="Rad21/Rec8_C_eu"/>
</dbReference>
<dbReference type="GO" id="GO:0003682">
    <property type="term" value="F:chromatin binding"/>
    <property type="evidence" value="ECO:0007669"/>
    <property type="project" value="TreeGrafter"/>
</dbReference>
<dbReference type="Pfam" id="PF04824">
    <property type="entry name" value="Rad21_Rec8"/>
    <property type="match status" value="1"/>
</dbReference>
<dbReference type="PANTHER" id="PTHR12585:SF64">
    <property type="entry name" value="SISTER CHROMATID COHESION 1 PROTEIN 1"/>
    <property type="match status" value="1"/>
</dbReference>
<comment type="similarity">
    <text evidence="2">Belongs to the rad21 family.</text>
</comment>
<feature type="compositionally biased region" description="Polar residues" evidence="4">
    <location>
        <begin position="338"/>
        <end position="365"/>
    </location>
</feature>
<feature type="domain" description="Rad21/Rec8-like protein C-terminal eukaryotic" evidence="5">
    <location>
        <begin position="541"/>
        <end position="592"/>
    </location>
</feature>
<feature type="region of interest" description="Disordered" evidence="4">
    <location>
        <begin position="338"/>
        <end position="370"/>
    </location>
</feature>
<dbReference type="AlphaFoldDB" id="A0AAD2DRV0"/>
<feature type="region of interest" description="Disordered" evidence="4">
    <location>
        <begin position="454"/>
        <end position="478"/>
    </location>
</feature>
<dbReference type="PANTHER" id="PTHR12585">
    <property type="entry name" value="SCC1 / RAD21 FAMILY MEMBER"/>
    <property type="match status" value="1"/>
</dbReference>
<accession>A0AAD2DRV0</accession>
<evidence type="ECO:0008006" key="9">
    <source>
        <dbReference type="Google" id="ProtNLM"/>
    </source>
</evidence>
<dbReference type="GO" id="GO:0005634">
    <property type="term" value="C:nucleus"/>
    <property type="evidence" value="ECO:0007669"/>
    <property type="project" value="UniProtKB-SubCell"/>
</dbReference>
<sequence length="592" mass="66687">MAATMHSRINRRKLDKLNIIRICEEILNPKVPMALRLSGILMGGVVIVYERKVKLLYDDVTRLLVEINEAWKIKAGPSDPTILPKGKSQAKYNAVTLPENREEDLGEIERSMQYSDGTTMMGFQQSYIAMRLDNVDEPYLNQNPHEDPNPNHHQVDAADITLVDSLYSHQADTSTFNHFERFDIEDDESQLNFSQPQHTQIPSSVIPSPPPQEEPRKPDEIFEQHPEERVNQKSGERKEANQPDQMRQMPARRRARRPAAIAMDYDHMIIPCHTYQSWLRNSFDIVSKRGRKRKNLNVMSKMKIARLMELPPVVLMERLFTDNREVHYPAPLLELWMRSTQPPHDSPSGRTSMPQPPEASSSTPSERMHFAVSPGHPFEDIHSGIGSQSMPTSIEKLVSPEKVHNNVMLPESNGLSASKANLMATPGISGNGAKSIPSSGFGYDFVTHNLEVNSGRSSKKRPYSSSKRSGNSLDTVEEEWHHSDLSLKLAGRPGNGFTSDNEELVETGPTQTQIIDQALDKITDSMRKHLKTHFDTPGSAKVESLNQLALGMNKKSAACLFYQTCVLATRDVIKVEQKEPYGEILISRGAKM</sequence>
<proteinExistence type="inferred from homology"/>